<dbReference type="GO" id="GO:0003848">
    <property type="term" value="F:2-amino-4-hydroxy-6-hydroxymethyldihydropteridine diphosphokinase activity"/>
    <property type="evidence" value="ECO:0007669"/>
    <property type="project" value="UniProtKB-EC"/>
</dbReference>
<gene>
    <name evidence="14" type="primary">folK</name>
    <name evidence="14" type="ORF">H9889_06170</name>
</gene>
<dbReference type="InterPro" id="IPR000550">
    <property type="entry name" value="Hppk"/>
</dbReference>
<evidence type="ECO:0000256" key="7">
    <source>
        <dbReference type="ARBA" id="ARBA00022777"/>
    </source>
</evidence>
<comment type="pathway">
    <text evidence="1">Cofactor biosynthesis; tetrahydrofolate biosynthesis; 2-amino-4-hydroxy-6-hydroxymethyl-7,8-dihydropteridine diphosphate from 7,8-dihydroneopterin triphosphate: step 4/4.</text>
</comment>
<dbReference type="EC" id="2.7.6.3" evidence="3"/>
<keyword evidence="7" id="KW-0418">Kinase</keyword>
<comment type="similarity">
    <text evidence="2">Belongs to the HPPK family.</text>
</comment>
<evidence type="ECO:0000256" key="5">
    <source>
        <dbReference type="ARBA" id="ARBA00022679"/>
    </source>
</evidence>
<dbReference type="NCBIfam" id="TIGR01498">
    <property type="entry name" value="folK"/>
    <property type="match status" value="1"/>
</dbReference>
<dbReference type="GO" id="GO:0046656">
    <property type="term" value="P:folic acid biosynthetic process"/>
    <property type="evidence" value="ECO:0007669"/>
    <property type="project" value="UniProtKB-KW"/>
</dbReference>
<keyword evidence="6" id="KW-0547">Nucleotide-binding</keyword>
<keyword evidence="8" id="KW-0067">ATP-binding</keyword>
<dbReference type="EMBL" id="DXHP01000136">
    <property type="protein sequence ID" value="HIW06895.1"/>
    <property type="molecule type" value="Genomic_DNA"/>
</dbReference>
<accession>A0A9D1Q512</accession>
<evidence type="ECO:0000256" key="6">
    <source>
        <dbReference type="ARBA" id="ARBA00022741"/>
    </source>
</evidence>
<reference evidence="14" key="2">
    <citation type="submission" date="2021-04" db="EMBL/GenBank/DDBJ databases">
        <authorList>
            <person name="Gilroy R."/>
        </authorList>
    </citation>
    <scope>NUCLEOTIDE SEQUENCE</scope>
    <source>
        <strain evidence="14">CHK160-9182</strain>
    </source>
</reference>
<evidence type="ECO:0000259" key="13">
    <source>
        <dbReference type="PROSITE" id="PS00794"/>
    </source>
</evidence>
<dbReference type="Gene3D" id="3.30.70.560">
    <property type="entry name" value="7,8-Dihydro-6-hydroxymethylpterin-pyrophosphokinase HPPK"/>
    <property type="match status" value="1"/>
</dbReference>
<evidence type="ECO:0000256" key="11">
    <source>
        <dbReference type="ARBA" id="ARBA00029766"/>
    </source>
</evidence>
<dbReference type="PROSITE" id="PS00794">
    <property type="entry name" value="HPPK"/>
    <property type="match status" value="1"/>
</dbReference>
<keyword evidence="9" id="KW-0289">Folate biosynthesis</keyword>
<dbReference type="GO" id="GO:0005524">
    <property type="term" value="F:ATP binding"/>
    <property type="evidence" value="ECO:0007669"/>
    <property type="project" value="UniProtKB-KW"/>
</dbReference>
<evidence type="ECO:0000313" key="14">
    <source>
        <dbReference type="EMBL" id="HIW06895.1"/>
    </source>
</evidence>
<comment type="function">
    <text evidence="10">Catalyzes the transfer of pyrophosphate from adenosine triphosphate (ATP) to 6-hydroxymethyl-7,8-dihydropterin, an enzymatic step in folate biosynthesis pathway.</text>
</comment>
<dbReference type="PANTHER" id="PTHR43071">
    <property type="entry name" value="2-AMINO-4-HYDROXY-6-HYDROXYMETHYLDIHYDROPTERIDINE PYROPHOSPHOKINASE"/>
    <property type="match status" value="1"/>
</dbReference>
<organism evidence="14 15">
    <name type="scientific">Candidatus Ignatzschineria merdigallinarum</name>
    <dbReference type="NCBI Taxonomy" id="2838621"/>
    <lineage>
        <taxon>Bacteria</taxon>
        <taxon>Pseudomonadati</taxon>
        <taxon>Pseudomonadota</taxon>
        <taxon>Gammaproteobacteria</taxon>
        <taxon>Cardiobacteriales</taxon>
        <taxon>Ignatzschineriaceae</taxon>
        <taxon>Ignatzschineria</taxon>
    </lineage>
</organism>
<evidence type="ECO:0000256" key="2">
    <source>
        <dbReference type="ARBA" id="ARBA00005810"/>
    </source>
</evidence>
<evidence type="ECO:0000256" key="10">
    <source>
        <dbReference type="ARBA" id="ARBA00029409"/>
    </source>
</evidence>
<keyword evidence="5 14" id="KW-0808">Transferase</keyword>
<evidence type="ECO:0000256" key="8">
    <source>
        <dbReference type="ARBA" id="ARBA00022840"/>
    </source>
</evidence>
<evidence type="ECO:0000256" key="3">
    <source>
        <dbReference type="ARBA" id="ARBA00013253"/>
    </source>
</evidence>
<dbReference type="Proteomes" id="UP000823934">
    <property type="component" value="Unassembled WGS sequence"/>
</dbReference>
<protein>
    <recommendedName>
        <fullName evidence="4">2-amino-4-hydroxy-6-hydroxymethyldihydropteridine pyrophosphokinase</fullName>
        <ecNumber evidence="3">2.7.6.3</ecNumber>
    </recommendedName>
    <alternativeName>
        <fullName evidence="11">6-hydroxymethyl-7,8-dihydropterin pyrophosphokinase</fullName>
    </alternativeName>
    <alternativeName>
        <fullName evidence="12">7,8-dihydro-6-hydroxymethylpterin-pyrophosphokinase</fullName>
    </alternativeName>
</protein>
<dbReference type="Pfam" id="PF01288">
    <property type="entry name" value="HPPK"/>
    <property type="match status" value="1"/>
</dbReference>
<dbReference type="PANTHER" id="PTHR43071:SF1">
    <property type="entry name" value="2-AMINO-4-HYDROXY-6-HYDROXYMETHYLDIHYDROPTERIDINE PYROPHOSPHOKINASE"/>
    <property type="match status" value="1"/>
</dbReference>
<dbReference type="GO" id="GO:0016301">
    <property type="term" value="F:kinase activity"/>
    <property type="evidence" value="ECO:0007669"/>
    <property type="project" value="UniProtKB-KW"/>
</dbReference>
<comment type="caution">
    <text evidence="14">The sequence shown here is derived from an EMBL/GenBank/DDBJ whole genome shotgun (WGS) entry which is preliminary data.</text>
</comment>
<evidence type="ECO:0000256" key="12">
    <source>
        <dbReference type="ARBA" id="ARBA00033413"/>
    </source>
</evidence>
<evidence type="ECO:0000256" key="9">
    <source>
        <dbReference type="ARBA" id="ARBA00022909"/>
    </source>
</evidence>
<dbReference type="CDD" id="cd00483">
    <property type="entry name" value="HPPK"/>
    <property type="match status" value="1"/>
</dbReference>
<dbReference type="InterPro" id="IPR035907">
    <property type="entry name" value="Hppk_sf"/>
</dbReference>
<dbReference type="SUPFAM" id="SSF55083">
    <property type="entry name" value="6-hydroxymethyl-7,8-dihydropterin pyrophosphokinase, HPPK"/>
    <property type="match status" value="1"/>
</dbReference>
<evidence type="ECO:0000313" key="15">
    <source>
        <dbReference type="Proteomes" id="UP000823934"/>
    </source>
</evidence>
<evidence type="ECO:0000256" key="4">
    <source>
        <dbReference type="ARBA" id="ARBA00016218"/>
    </source>
</evidence>
<feature type="domain" description="7,8-dihydro-6-hydroxymethylpterin-pyrophosphokinase" evidence="13">
    <location>
        <begin position="87"/>
        <end position="98"/>
    </location>
</feature>
<evidence type="ECO:0000256" key="1">
    <source>
        <dbReference type="ARBA" id="ARBA00005051"/>
    </source>
</evidence>
<sequence length="159" mass="18289">MHIAYLSLGSNLNNPLEQIKIAIKEIDNIPEINLINRSSLYKTPPIGPEQPDFINAAIKITTTLSAHDLLTKMQEIEQAHHRERIIHWGPRTLDIDLILFDEESILTDRLTIPHPFMQERAFVLVPLLEIEPMLKTPQHGSLQTILETLEDRHDIKIVE</sequence>
<reference evidence="14" key="1">
    <citation type="journal article" date="2021" name="PeerJ">
        <title>Extensive microbial diversity within the chicken gut microbiome revealed by metagenomics and culture.</title>
        <authorList>
            <person name="Gilroy R."/>
            <person name="Ravi A."/>
            <person name="Getino M."/>
            <person name="Pursley I."/>
            <person name="Horton D.L."/>
            <person name="Alikhan N.F."/>
            <person name="Baker D."/>
            <person name="Gharbi K."/>
            <person name="Hall N."/>
            <person name="Watson M."/>
            <person name="Adriaenssens E.M."/>
            <person name="Foster-Nyarko E."/>
            <person name="Jarju S."/>
            <person name="Secka A."/>
            <person name="Antonio M."/>
            <person name="Oren A."/>
            <person name="Chaudhuri R.R."/>
            <person name="La Ragione R."/>
            <person name="Hildebrand F."/>
            <person name="Pallen M.J."/>
        </authorList>
    </citation>
    <scope>NUCLEOTIDE SEQUENCE</scope>
    <source>
        <strain evidence="14">CHK160-9182</strain>
    </source>
</reference>
<dbReference type="AlphaFoldDB" id="A0A9D1Q512"/>
<name>A0A9D1Q512_9GAMM</name>
<proteinExistence type="inferred from homology"/>